<name>A0A0E9R1D2_ANGAN</name>
<dbReference type="EMBL" id="GBXM01086010">
    <property type="protein sequence ID" value="JAH22567.1"/>
    <property type="molecule type" value="Transcribed_RNA"/>
</dbReference>
<organism evidence="1">
    <name type="scientific">Anguilla anguilla</name>
    <name type="common">European freshwater eel</name>
    <name type="synonym">Muraena anguilla</name>
    <dbReference type="NCBI Taxonomy" id="7936"/>
    <lineage>
        <taxon>Eukaryota</taxon>
        <taxon>Metazoa</taxon>
        <taxon>Chordata</taxon>
        <taxon>Craniata</taxon>
        <taxon>Vertebrata</taxon>
        <taxon>Euteleostomi</taxon>
        <taxon>Actinopterygii</taxon>
        <taxon>Neopterygii</taxon>
        <taxon>Teleostei</taxon>
        <taxon>Anguilliformes</taxon>
        <taxon>Anguillidae</taxon>
        <taxon>Anguilla</taxon>
    </lineage>
</organism>
<reference evidence="1" key="1">
    <citation type="submission" date="2014-11" db="EMBL/GenBank/DDBJ databases">
        <authorList>
            <person name="Amaro Gonzalez C."/>
        </authorList>
    </citation>
    <scope>NUCLEOTIDE SEQUENCE</scope>
</reference>
<proteinExistence type="predicted"/>
<reference evidence="1" key="2">
    <citation type="journal article" date="2015" name="Fish Shellfish Immunol.">
        <title>Early steps in the European eel (Anguilla anguilla)-Vibrio vulnificus interaction in the gills: Role of the RtxA13 toxin.</title>
        <authorList>
            <person name="Callol A."/>
            <person name="Pajuelo D."/>
            <person name="Ebbesson L."/>
            <person name="Teles M."/>
            <person name="MacKenzie S."/>
            <person name="Amaro C."/>
        </authorList>
    </citation>
    <scope>NUCLEOTIDE SEQUENCE</scope>
</reference>
<protein>
    <submittedName>
        <fullName evidence="1">Uncharacterized protein</fullName>
    </submittedName>
</protein>
<sequence>MGAPSLISGLKAPG</sequence>
<evidence type="ECO:0000313" key="1">
    <source>
        <dbReference type="EMBL" id="JAH22567.1"/>
    </source>
</evidence>
<accession>A0A0E9R1D2</accession>